<protein>
    <recommendedName>
        <fullName evidence="4">EF-hand domain-containing protein</fullName>
    </recommendedName>
</protein>
<sequence length="155" mass="17286">MLLSPSSFSSIGIRVAIEAHEAAAKADTPTSTQPQSPVDTPAREGLQSGSQSTSPRRSSSSSKTRKRLSTKPPSIIKPARYIPQQDFFDVLESLDAPIQKRDLRRVVSRCDTNHNQTIDWQAFLAGKNYIKKFYLISAFGKKRKKKKPKGLKIGW</sequence>
<feature type="region of interest" description="Disordered" evidence="1">
    <location>
        <begin position="22"/>
        <end position="77"/>
    </location>
</feature>
<organism evidence="2 3">
    <name type="scientific">Dibothriocephalus latus</name>
    <name type="common">Fish tapeworm</name>
    <name type="synonym">Diphyllobothrium latum</name>
    <dbReference type="NCBI Taxonomy" id="60516"/>
    <lineage>
        <taxon>Eukaryota</taxon>
        <taxon>Metazoa</taxon>
        <taxon>Spiralia</taxon>
        <taxon>Lophotrochozoa</taxon>
        <taxon>Platyhelminthes</taxon>
        <taxon>Cestoda</taxon>
        <taxon>Eucestoda</taxon>
        <taxon>Diphyllobothriidea</taxon>
        <taxon>Diphyllobothriidae</taxon>
        <taxon>Dibothriocephalus</taxon>
    </lineage>
</organism>
<dbReference type="Proteomes" id="UP000281553">
    <property type="component" value="Unassembled WGS sequence"/>
</dbReference>
<dbReference type="EMBL" id="UYRU01067769">
    <property type="protein sequence ID" value="VDN16996.1"/>
    <property type="molecule type" value="Genomic_DNA"/>
</dbReference>
<dbReference type="Gene3D" id="1.10.238.10">
    <property type="entry name" value="EF-hand"/>
    <property type="match status" value="1"/>
</dbReference>
<keyword evidence="3" id="KW-1185">Reference proteome</keyword>
<evidence type="ECO:0000313" key="3">
    <source>
        <dbReference type="Proteomes" id="UP000281553"/>
    </source>
</evidence>
<gene>
    <name evidence="2" type="ORF">DILT_LOCUS12813</name>
</gene>
<dbReference type="InterPro" id="IPR011992">
    <property type="entry name" value="EF-hand-dom_pair"/>
</dbReference>
<evidence type="ECO:0000256" key="1">
    <source>
        <dbReference type="SAM" id="MobiDB-lite"/>
    </source>
</evidence>
<proteinExistence type="predicted"/>
<feature type="compositionally biased region" description="Low complexity" evidence="1">
    <location>
        <begin position="48"/>
        <end position="62"/>
    </location>
</feature>
<accession>A0A3P7PG04</accession>
<dbReference type="SUPFAM" id="SSF47473">
    <property type="entry name" value="EF-hand"/>
    <property type="match status" value="1"/>
</dbReference>
<name>A0A3P7PG04_DIBLA</name>
<evidence type="ECO:0000313" key="2">
    <source>
        <dbReference type="EMBL" id="VDN16996.1"/>
    </source>
</evidence>
<dbReference type="AlphaFoldDB" id="A0A3P7PG04"/>
<feature type="compositionally biased region" description="Polar residues" evidence="1">
    <location>
        <begin position="28"/>
        <end position="38"/>
    </location>
</feature>
<evidence type="ECO:0008006" key="4">
    <source>
        <dbReference type="Google" id="ProtNLM"/>
    </source>
</evidence>
<reference evidence="2 3" key="1">
    <citation type="submission" date="2018-11" db="EMBL/GenBank/DDBJ databases">
        <authorList>
            <consortium name="Pathogen Informatics"/>
        </authorList>
    </citation>
    <scope>NUCLEOTIDE SEQUENCE [LARGE SCALE GENOMIC DNA]</scope>
</reference>